<gene>
    <name evidence="2" type="ORF">CHS0354_030019</name>
</gene>
<evidence type="ECO:0000313" key="3">
    <source>
        <dbReference type="Proteomes" id="UP001195483"/>
    </source>
</evidence>
<accession>A0AAE0SFH7</accession>
<comment type="caution">
    <text evidence="2">The sequence shown here is derived from an EMBL/GenBank/DDBJ whole genome shotgun (WGS) entry which is preliminary data.</text>
</comment>
<name>A0AAE0SFH7_9BIVA</name>
<feature type="region of interest" description="Disordered" evidence="1">
    <location>
        <begin position="37"/>
        <end position="57"/>
    </location>
</feature>
<feature type="region of interest" description="Disordered" evidence="1">
    <location>
        <begin position="84"/>
        <end position="171"/>
    </location>
</feature>
<keyword evidence="3" id="KW-1185">Reference proteome</keyword>
<protein>
    <submittedName>
        <fullName evidence="2">Uncharacterized protein</fullName>
    </submittedName>
</protein>
<evidence type="ECO:0000313" key="2">
    <source>
        <dbReference type="EMBL" id="KAK3590365.1"/>
    </source>
</evidence>
<evidence type="ECO:0000256" key="1">
    <source>
        <dbReference type="SAM" id="MobiDB-lite"/>
    </source>
</evidence>
<reference evidence="2" key="3">
    <citation type="submission" date="2023-05" db="EMBL/GenBank/DDBJ databases">
        <authorList>
            <person name="Smith C.H."/>
        </authorList>
    </citation>
    <scope>NUCLEOTIDE SEQUENCE</scope>
    <source>
        <strain evidence="2">CHS0354</strain>
        <tissue evidence="2">Mantle</tissue>
    </source>
</reference>
<proteinExistence type="predicted"/>
<dbReference type="AlphaFoldDB" id="A0AAE0SFH7"/>
<dbReference type="Proteomes" id="UP001195483">
    <property type="component" value="Unassembled WGS sequence"/>
</dbReference>
<feature type="compositionally biased region" description="Low complexity" evidence="1">
    <location>
        <begin position="146"/>
        <end position="157"/>
    </location>
</feature>
<reference evidence="2" key="1">
    <citation type="journal article" date="2021" name="Genome Biol. Evol.">
        <title>A High-Quality Reference Genome for a Parasitic Bivalve with Doubly Uniparental Inheritance (Bivalvia: Unionida).</title>
        <authorList>
            <person name="Smith C.H."/>
        </authorList>
    </citation>
    <scope>NUCLEOTIDE SEQUENCE</scope>
    <source>
        <strain evidence="2">CHS0354</strain>
    </source>
</reference>
<feature type="compositionally biased region" description="Acidic residues" evidence="1">
    <location>
        <begin position="118"/>
        <end position="130"/>
    </location>
</feature>
<organism evidence="2 3">
    <name type="scientific">Potamilus streckersoni</name>
    <dbReference type="NCBI Taxonomy" id="2493646"/>
    <lineage>
        <taxon>Eukaryota</taxon>
        <taxon>Metazoa</taxon>
        <taxon>Spiralia</taxon>
        <taxon>Lophotrochozoa</taxon>
        <taxon>Mollusca</taxon>
        <taxon>Bivalvia</taxon>
        <taxon>Autobranchia</taxon>
        <taxon>Heteroconchia</taxon>
        <taxon>Palaeoheterodonta</taxon>
        <taxon>Unionida</taxon>
        <taxon>Unionoidea</taxon>
        <taxon>Unionidae</taxon>
        <taxon>Ambleminae</taxon>
        <taxon>Lampsilini</taxon>
        <taxon>Potamilus</taxon>
    </lineage>
</organism>
<dbReference type="EMBL" id="JAEAOA010001792">
    <property type="protein sequence ID" value="KAK3590365.1"/>
    <property type="molecule type" value="Genomic_DNA"/>
</dbReference>
<sequence>MIYFLVSVFKETNLVRYGRPLPTISISEEAIVPRDPSIEKAPTVSSASVASDGDHDSDFVDEEQVVAGEATYVSISQSLAEASAVSSAPITCDGHPDSDSDDEEEVEAGVICTLTSDGDQDSDSDDDEEVEAGKATDVPMSQALEVASTVSSATKTSDGYQGSNSYEDKDV</sequence>
<reference evidence="2" key="2">
    <citation type="journal article" date="2021" name="Genome Biol. Evol.">
        <title>Developing a high-quality reference genome for a parasitic bivalve with doubly uniparental inheritance (Bivalvia: Unionida).</title>
        <authorList>
            <person name="Smith C.H."/>
        </authorList>
    </citation>
    <scope>NUCLEOTIDE SEQUENCE</scope>
    <source>
        <strain evidence="2">CHS0354</strain>
        <tissue evidence="2">Mantle</tissue>
    </source>
</reference>